<evidence type="ECO:0000259" key="5">
    <source>
        <dbReference type="PROSITE" id="PS50104"/>
    </source>
</evidence>
<dbReference type="PANTHER" id="PTHR11017:SF543">
    <property type="entry name" value="TIR DOMAIN-CONTAINING PROTEIN"/>
    <property type="match status" value="1"/>
</dbReference>
<evidence type="ECO:0000256" key="1">
    <source>
        <dbReference type="ARBA" id="ARBA00022614"/>
    </source>
</evidence>
<evidence type="ECO:0000256" key="4">
    <source>
        <dbReference type="ARBA" id="ARBA00023027"/>
    </source>
</evidence>
<keyword evidence="1" id="KW-0433">Leucine-rich repeat</keyword>
<gene>
    <name evidence="6" type="ORF">HID58_015889</name>
</gene>
<dbReference type="InterPro" id="IPR042197">
    <property type="entry name" value="Apaf_helical"/>
</dbReference>
<dbReference type="SUPFAM" id="SSF52200">
    <property type="entry name" value="Toll/Interleukin receptor TIR domain"/>
    <property type="match status" value="1"/>
</dbReference>
<feature type="domain" description="TIR" evidence="5">
    <location>
        <begin position="11"/>
        <end position="175"/>
    </location>
</feature>
<dbReference type="SUPFAM" id="SSF52058">
    <property type="entry name" value="L domain-like"/>
    <property type="match status" value="1"/>
</dbReference>
<dbReference type="Gene3D" id="3.40.50.10140">
    <property type="entry name" value="Toll/interleukin-1 receptor homology (TIR) domain"/>
    <property type="match status" value="1"/>
</dbReference>
<dbReference type="Proteomes" id="UP000824890">
    <property type="component" value="Unassembled WGS sequence"/>
</dbReference>
<evidence type="ECO:0000256" key="3">
    <source>
        <dbReference type="ARBA" id="ARBA00022821"/>
    </source>
</evidence>
<keyword evidence="7" id="KW-1185">Reference proteome</keyword>
<comment type="caution">
    <text evidence="6">The sequence shown here is derived from an EMBL/GenBank/DDBJ whole genome shotgun (WGS) entry which is preliminary data.</text>
</comment>
<dbReference type="InterPro" id="IPR003593">
    <property type="entry name" value="AAA+_ATPase"/>
</dbReference>
<dbReference type="EMBL" id="JAGKQM010000004">
    <property type="protein sequence ID" value="KAH0930162.1"/>
    <property type="molecule type" value="Genomic_DNA"/>
</dbReference>
<organism evidence="6 7">
    <name type="scientific">Brassica napus</name>
    <name type="common">Rape</name>
    <dbReference type="NCBI Taxonomy" id="3708"/>
    <lineage>
        <taxon>Eukaryota</taxon>
        <taxon>Viridiplantae</taxon>
        <taxon>Streptophyta</taxon>
        <taxon>Embryophyta</taxon>
        <taxon>Tracheophyta</taxon>
        <taxon>Spermatophyta</taxon>
        <taxon>Magnoliopsida</taxon>
        <taxon>eudicotyledons</taxon>
        <taxon>Gunneridae</taxon>
        <taxon>Pentapetalae</taxon>
        <taxon>rosids</taxon>
        <taxon>malvids</taxon>
        <taxon>Brassicales</taxon>
        <taxon>Brassicaceae</taxon>
        <taxon>Brassiceae</taxon>
        <taxon>Brassica</taxon>
    </lineage>
</organism>
<proteinExistence type="predicted"/>
<keyword evidence="2" id="KW-0677">Repeat</keyword>
<dbReference type="PROSITE" id="PS50104">
    <property type="entry name" value="TIR"/>
    <property type="match status" value="1"/>
</dbReference>
<dbReference type="InterPro" id="IPR036390">
    <property type="entry name" value="WH_DNA-bd_sf"/>
</dbReference>
<keyword evidence="4" id="KW-0520">NAD</keyword>
<dbReference type="Gene3D" id="1.10.8.430">
    <property type="entry name" value="Helical domain of apoptotic protease-activating factors"/>
    <property type="match status" value="1"/>
</dbReference>
<protein>
    <recommendedName>
        <fullName evidence="5">TIR domain-containing protein</fullName>
    </recommendedName>
</protein>
<dbReference type="Pfam" id="PF23282">
    <property type="entry name" value="WHD_ROQ1"/>
    <property type="match status" value="1"/>
</dbReference>
<dbReference type="SUPFAM" id="SSF52540">
    <property type="entry name" value="P-loop containing nucleoside triphosphate hydrolases"/>
    <property type="match status" value="1"/>
</dbReference>
<dbReference type="SMART" id="SM00382">
    <property type="entry name" value="AAA"/>
    <property type="match status" value="1"/>
</dbReference>
<reference evidence="6 7" key="1">
    <citation type="submission" date="2021-05" db="EMBL/GenBank/DDBJ databases">
        <title>Genome Assembly of Synthetic Allotetraploid Brassica napus Reveals Homoeologous Exchanges between Subgenomes.</title>
        <authorList>
            <person name="Davis J.T."/>
        </authorList>
    </citation>
    <scope>NUCLEOTIDE SEQUENCE [LARGE SCALE GENOMIC DNA]</scope>
    <source>
        <strain evidence="7">cv. Da-Ae</strain>
        <tissue evidence="6">Seedling</tissue>
    </source>
</reference>
<dbReference type="InterPro" id="IPR002182">
    <property type="entry name" value="NB-ARC"/>
</dbReference>
<dbReference type="InterPro" id="IPR035897">
    <property type="entry name" value="Toll_tir_struct_dom_sf"/>
</dbReference>
<dbReference type="InterPro" id="IPR032675">
    <property type="entry name" value="LRR_dom_sf"/>
</dbReference>
<dbReference type="InterPro" id="IPR044974">
    <property type="entry name" value="Disease_R_plants"/>
</dbReference>
<name>A0ABQ8DLB9_BRANA</name>
<dbReference type="Pfam" id="PF07725">
    <property type="entry name" value="LRR_3"/>
    <property type="match status" value="1"/>
</dbReference>
<keyword evidence="3" id="KW-0611">Plant defense</keyword>
<dbReference type="InterPro" id="IPR011713">
    <property type="entry name" value="Leu-rich_rpt_3"/>
</dbReference>
<dbReference type="InterPro" id="IPR027417">
    <property type="entry name" value="P-loop_NTPase"/>
</dbReference>
<accession>A0ABQ8DLB9</accession>
<dbReference type="Pfam" id="PF00931">
    <property type="entry name" value="NB-ARC"/>
    <property type="match status" value="1"/>
</dbReference>
<dbReference type="PANTHER" id="PTHR11017">
    <property type="entry name" value="LEUCINE-RICH REPEAT-CONTAINING PROTEIN"/>
    <property type="match status" value="1"/>
</dbReference>
<dbReference type="InterPro" id="IPR000157">
    <property type="entry name" value="TIR_dom"/>
</dbReference>
<dbReference type="PRINTS" id="PR00364">
    <property type="entry name" value="DISEASERSIST"/>
</dbReference>
<dbReference type="Pfam" id="PF01582">
    <property type="entry name" value="TIR"/>
    <property type="match status" value="1"/>
</dbReference>
<sequence>MASSSSLPQTWRYRVFTSFHGPDVRKTLLSHVRKQFSCNGISMFDDQWIERSQTIAPALTQAIRESRISIVVLSKKYASSSWCLDELVEILKCKESMGQIVMTVFYGVDPSHVRNQTRDFGIAFDETCQGKTEEKIRIWRQALTNVGNIAGEHFLNWDNESMMIEKIARDVSNKLNTRISRDFEDMVGIETHLKKLQSLLHLDDEEEAMIVGICGPAGIGKTTIARALHSRFSNSFQLTCFMENVRGSCNSGLDEYGLKMHLQENLLSKILNQNSMKVYHLGAIQERLCDLKVLIVLDDVDDLKKLEALADETRWFGPGSRIIVTTEDHEILEQHGISNTYHVDFPTSEEARQIFSRFAFRQSYPPYNFGRLVERVTKLCSSLPLGLRVMGSSLRGKKENEWEVILNRLENSLCQDIERVLKVGYDNLHENDQSLFLHIACFFNLEKDDYVMAMLSDGNLDVRLGLKTLAYKSLIEISTEGVVVMHKLLQQMGSQVVQRQEPWKRQILIDAHEICDVLETDSGSRSVTGICYDTSTIQDEVYIRAGAFKRMRNLRFLSIYKTRFDRKDRVHVPEDMDFPSRLRLLHWVAYPRKCLPHTFCPEYLVELNMPENELEKLWEGPQPLTNLKRMNLNGSKHLKEFPDLSNATNLEGLFLDNCESLVEIPCSIGSLHKLKYLYMANCLNLQHGPTHCNLASLEVFQLIGSRNLRKIPDLSTNIKTLVVTDTVLEEMPDSFRHWSRLTRLCIFGCEPTLEKLPDFIKYLHGLTVLQLLNLRKLASLPELPASLTSLTVASSVLLETVPFSFDSTIEILYFPNCFKLGREASRVITTIALHAFLPGSKMPAEFDHRAIGNSLIIRSDFKRFRICVVISRKEKMEKDVPKLLCRIGINDCYVEKLILQGVQRIETEHMFISSFDLLDKDGWLQQDNEISFEFSSTSLEIIECGVQIVAKRMEKKDALGSLLKHKAWLLLLVHGLTLCY</sequence>
<dbReference type="Gene3D" id="3.80.10.10">
    <property type="entry name" value="Ribonuclease Inhibitor"/>
    <property type="match status" value="1"/>
</dbReference>
<evidence type="ECO:0000313" key="7">
    <source>
        <dbReference type="Proteomes" id="UP000824890"/>
    </source>
</evidence>
<dbReference type="Gene3D" id="3.40.50.300">
    <property type="entry name" value="P-loop containing nucleotide triphosphate hydrolases"/>
    <property type="match status" value="1"/>
</dbReference>
<dbReference type="InterPro" id="IPR058192">
    <property type="entry name" value="WHD_ROQ1-like"/>
</dbReference>
<evidence type="ECO:0000256" key="2">
    <source>
        <dbReference type="ARBA" id="ARBA00022737"/>
    </source>
</evidence>
<dbReference type="SUPFAM" id="SSF46785">
    <property type="entry name" value="Winged helix' DNA-binding domain"/>
    <property type="match status" value="1"/>
</dbReference>
<dbReference type="SMART" id="SM00255">
    <property type="entry name" value="TIR"/>
    <property type="match status" value="1"/>
</dbReference>
<evidence type="ECO:0000313" key="6">
    <source>
        <dbReference type="EMBL" id="KAH0930162.1"/>
    </source>
</evidence>